<dbReference type="AlphaFoldDB" id="A0A5B1L5S8"/>
<evidence type="ECO:0000256" key="1">
    <source>
        <dbReference type="ARBA" id="ARBA00022801"/>
    </source>
</evidence>
<keyword evidence="4" id="KW-0624">Polysaccharide degradation</keyword>
<gene>
    <name evidence="7" type="ORF">F0U44_19360</name>
</gene>
<dbReference type="GO" id="GO:0000272">
    <property type="term" value="P:polysaccharide catabolic process"/>
    <property type="evidence" value="ECO:0007669"/>
    <property type="project" value="UniProtKB-KW"/>
</dbReference>
<keyword evidence="5" id="KW-0732">Signal</keyword>
<dbReference type="Gene3D" id="1.50.10.10">
    <property type="match status" value="1"/>
</dbReference>
<evidence type="ECO:0000313" key="8">
    <source>
        <dbReference type="Proteomes" id="UP000325003"/>
    </source>
</evidence>
<feature type="signal peptide" evidence="5">
    <location>
        <begin position="1"/>
        <end position="24"/>
    </location>
</feature>
<dbReference type="SUPFAM" id="SSF48208">
    <property type="entry name" value="Six-hairpin glycosidases"/>
    <property type="match status" value="1"/>
</dbReference>
<evidence type="ECO:0000256" key="2">
    <source>
        <dbReference type="ARBA" id="ARBA00023277"/>
    </source>
</evidence>
<evidence type="ECO:0000313" key="7">
    <source>
        <dbReference type="EMBL" id="KAA1415806.1"/>
    </source>
</evidence>
<evidence type="ECO:0000256" key="5">
    <source>
        <dbReference type="SAM" id="SignalP"/>
    </source>
</evidence>
<protein>
    <recommendedName>
        <fullName evidence="6">Glycoside hydrolase family 9 domain-containing protein</fullName>
    </recommendedName>
</protein>
<keyword evidence="8" id="KW-1185">Reference proteome</keyword>
<evidence type="ECO:0000259" key="6">
    <source>
        <dbReference type="Pfam" id="PF00759"/>
    </source>
</evidence>
<evidence type="ECO:0000256" key="3">
    <source>
        <dbReference type="ARBA" id="ARBA00023295"/>
    </source>
</evidence>
<organism evidence="7 8">
    <name type="scientific">Nocardioides humilatus</name>
    <dbReference type="NCBI Taxonomy" id="2607660"/>
    <lineage>
        <taxon>Bacteria</taxon>
        <taxon>Bacillati</taxon>
        <taxon>Actinomycetota</taxon>
        <taxon>Actinomycetes</taxon>
        <taxon>Propionibacteriales</taxon>
        <taxon>Nocardioidaceae</taxon>
        <taxon>Nocardioides</taxon>
    </lineage>
</organism>
<dbReference type="EMBL" id="VUJV01000008">
    <property type="protein sequence ID" value="KAA1415806.1"/>
    <property type="molecule type" value="Genomic_DNA"/>
</dbReference>
<reference evidence="7 8" key="2">
    <citation type="submission" date="2019-09" db="EMBL/GenBank/DDBJ databases">
        <authorList>
            <person name="Jin C."/>
        </authorList>
    </citation>
    <scope>NUCLEOTIDE SEQUENCE [LARGE SCALE GENOMIC DNA]</scope>
    <source>
        <strain evidence="7 8">BN130099</strain>
    </source>
</reference>
<evidence type="ECO:0000256" key="4">
    <source>
        <dbReference type="ARBA" id="ARBA00023326"/>
    </source>
</evidence>
<reference evidence="7 8" key="1">
    <citation type="submission" date="2019-09" db="EMBL/GenBank/DDBJ databases">
        <title>Nocardioides panacisoli sp. nov., isolated from the soil of a ginseng field.</title>
        <authorList>
            <person name="Cho C."/>
        </authorList>
    </citation>
    <scope>NUCLEOTIDE SEQUENCE [LARGE SCALE GENOMIC DNA]</scope>
    <source>
        <strain evidence="7 8">BN130099</strain>
    </source>
</reference>
<keyword evidence="1" id="KW-0378">Hydrolase</keyword>
<dbReference type="Proteomes" id="UP000325003">
    <property type="component" value="Unassembled WGS sequence"/>
</dbReference>
<feature type="chain" id="PRO_5038643671" description="Glycoside hydrolase family 9 domain-containing protein" evidence="5">
    <location>
        <begin position="25"/>
        <end position="591"/>
    </location>
</feature>
<dbReference type="InterPro" id="IPR012341">
    <property type="entry name" value="6hp_glycosidase-like_sf"/>
</dbReference>
<keyword evidence="3" id="KW-0326">Glycosidase</keyword>
<sequence length="591" mass="61423">MRSWGRRVSVLAATLLLAGGAAVGQGPATARPVIEAPSLAQPAMKIRVPLVAAPGDVPPAIIGSPTAISGATYKVYDDTNALVLTGTVATATVAPSADRDAHEVWSHYYSAPLNALTPGRYQVRVNGVSSAYFDVATGAWGDVLATLLPVFRANADGSEPATPYHGPSHLNDATSKIANGPHANTAIDVRGGWMDAGDQLKFTQTIAFATAMLELAGRNEAATRSTLYAKAAIGIRFLLKAHPTSDIFVTQVGNATIDHNYGFRDPATDDASATQGISHRKTYVINGSTTGGSDVAAIAAAALALEAEHRGGAYRTQLLTAAEEWLAKAEALKKVWINCCYQQDTWRDDVAFAHAALWRATGDAAHAQAALAALNTATSGGGDGWRITADGYDMAALPAAELCGVLGAPGAPAAIRNPACAILVAGGDNSAWEVASRTGFGRAGQPLWGAVRNDLASALAMELADREGSQNFTASRRRATGWFLGVNPWGVRMQVVGRSGAAAVTGGVTGVYHWTTGIGAPRITGAVPGGPDTQAEIDSQREWCCAPIVLSSLDTPEQVYHRDDAEDYVMNEIGLAYNAPGLLLFALLSAG</sequence>
<dbReference type="PANTHER" id="PTHR22298">
    <property type="entry name" value="ENDO-1,4-BETA-GLUCANASE"/>
    <property type="match status" value="1"/>
</dbReference>
<feature type="domain" description="Glycoside hydrolase family 9" evidence="6">
    <location>
        <begin position="141"/>
        <end position="580"/>
    </location>
</feature>
<name>A0A5B1L5S8_9ACTN</name>
<dbReference type="InterPro" id="IPR008928">
    <property type="entry name" value="6-hairpin_glycosidase_sf"/>
</dbReference>
<dbReference type="Pfam" id="PF00759">
    <property type="entry name" value="Glyco_hydro_9"/>
    <property type="match status" value="1"/>
</dbReference>
<accession>A0A5B1L5S8</accession>
<comment type="caution">
    <text evidence="7">The sequence shown here is derived from an EMBL/GenBank/DDBJ whole genome shotgun (WGS) entry which is preliminary data.</text>
</comment>
<keyword evidence="2" id="KW-0119">Carbohydrate metabolism</keyword>
<proteinExistence type="predicted"/>
<dbReference type="GO" id="GO:0004553">
    <property type="term" value="F:hydrolase activity, hydrolyzing O-glycosyl compounds"/>
    <property type="evidence" value="ECO:0007669"/>
    <property type="project" value="InterPro"/>
</dbReference>
<dbReference type="InterPro" id="IPR001701">
    <property type="entry name" value="Glyco_hydro_9"/>
</dbReference>